<reference evidence="8" key="1">
    <citation type="journal article" date="2016" name="Plant Dis.">
        <title>First Report of Banana mild mosaic virus infecting Banana in India.</title>
        <authorList>
            <person name="Selvarajan R."/>
            <person name="Balasubramanian V."/>
        </authorList>
    </citation>
    <scope>NUCLEOTIDE SEQUENCE</scope>
    <source>
        <strain evidence="8">TN2</strain>
    </source>
</reference>
<keyword evidence="3" id="KW-1139">Helical capsid protein</keyword>
<evidence type="ECO:0000256" key="6">
    <source>
        <dbReference type="ARBA" id="ARBA00031336"/>
    </source>
</evidence>
<proteinExistence type="predicted"/>
<evidence type="ECO:0000259" key="7">
    <source>
        <dbReference type="Pfam" id="PF00286"/>
    </source>
</evidence>
<keyword evidence="5" id="KW-0946">Virion</keyword>
<evidence type="ECO:0000256" key="2">
    <source>
        <dbReference type="ARBA" id="ARBA00018091"/>
    </source>
</evidence>
<feature type="domain" description="Potexviruses and carlaviruses coat protein" evidence="7">
    <location>
        <begin position="58"/>
        <end position="191"/>
    </location>
</feature>
<sequence>MATGEKKGTASDIVFDAFAHKLVKRLEKKEYDSSSMVAQPTIEQMARFDLKNVSLDTATKAELEWISESWNLRLNLPKEKNFETALEIAEICRHNGSSSDMTFKGRGKSGIELSALVAAIREICPLRQFCRAYANLVWEKSLAEKNPPQHWQKRGFKENVKFAAFDFLDAVGSDAAIMPPTGISRLPTDEELNANLAAKNIAVINSARRKGNNTVQNLEVTGGRSGVKPEIMSLKLNN</sequence>
<evidence type="ECO:0000256" key="3">
    <source>
        <dbReference type="ARBA" id="ARBA00022497"/>
    </source>
</evidence>
<protein>
    <recommendedName>
        <fullName evidence="2">Capsid protein</fullName>
    </recommendedName>
    <alternativeName>
        <fullName evidence="6">Coat protein</fullName>
    </alternativeName>
</protein>
<evidence type="ECO:0000256" key="1">
    <source>
        <dbReference type="ARBA" id="ARBA00004328"/>
    </source>
</evidence>
<dbReference type="GO" id="GO:0005198">
    <property type="term" value="F:structural molecule activity"/>
    <property type="evidence" value="ECO:0007669"/>
    <property type="project" value="InterPro"/>
</dbReference>
<keyword evidence="4 8" id="KW-0167">Capsid protein</keyword>
<dbReference type="InterPro" id="IPR000052">
    <property type="entry name" value="Pltvir_coat"/>
</dbReference>
<evidence type="ECO:0000256" key="4">
    <source>
        <dbReference type="ARBA" id="ARBA00022561"/>
    </source>
</evidence>
<name>A0A191Y2G7_9VIRU</name>
<evidence type="ECO:0000256" key="5">
    <source>
        <dbReference type="ARBA" id="ARBA00022844"/>
    </source>
</evidence>
<dbReference type="Pfam" id="PF00286">
    <property type="entry name" value="Flexi_CP"/>
    <property type="match status" value="1"/>
</dbReference>
<accession>A0A191Y2G7</accession>
<organism evidence="8">
    <name type="scientific">Banana mild mosaic virus</name>
    <dbReference type="NCBI Taxonomy" id="148879"/>
    <lineage>
        <taxon>Viruses</taxon>
        <taxon>Riboviria</taxon>
        <taxon>Orthornavirae</taxon>
        <taxon>Kitrinoviricota</taxon>
        <taxon>Alsuviricetes</taxon>
        <taxon>Tymovirales</taxon>
        <taxon>Betaflexiviridae</taxon>
        <taxon>Quinvirinae</taxon>
        <taxon>Banmivirus</taxon>
        <taxon>Banmivirus musae</taxon>
    </lineage>
</organism>
<evidence type="ECO:0000313" key="8">
    <source>
        <dbReference type="EMBL" id="ANJ47007.1"/>
    </source>
</evidence>
<dbReference type="EMBL" id="KU378053">
    <property type="protein sequence ID" value="ANJ47007.1"/>
    <property type="molecule type" value="Genomic_RNA"/>
</dbReference>
<dbReference type="PRINTS" id="PR00232">
    <property type="entry name" value="POTXCARLCOAT"/>
</dbReference>
<dbReference type="GO" id="GO:0019029">
    <property type="term" value="C:helical viral capsid"/>
    <property type="evidence" value="ECO:0007669"/>
    <property type="project" value="UniProtKB-KW"/>
</dbReference>
<comment type="subcellular location">
    <subcellularLocation>
        <location evidence="1">Virion</location>
    </subcellularLocation>
</comment>